<evidence type="ECO:0000256" key="1">
    <source>
        <dbReference type="SAM" id="MobiDB-lite"/>
    </source>
</evidence>
<protein>
    <submittedName>
        <fullName evidence="2">Uncharacterized protein</fullName>
    </submittedName>
</protein>
<evidence type="ECO:0000313" key="3">
    <source>
        <dbReference type="Proteomes" id="UP000277094"/>
    </source>
</evidence>
<reference evidence="2 3" key="1">
    <citation type="submission" date="2018-11" db="EMBL/GenBank/DDBJ databases">
        <authorList>
            <person name="Li F."/>
        </authorList>
    </citation>
    <scope>NUCLEOTIDE SEQUENCE [LARGE SCALE GENOMIC DNA]</scope>
    <source>
        <strain evidence="2 3">KIS18-7</strain>
    </source>
</reference>
<feature type="region of interest" description="Disordered" evidence="1">
    <location>
        <begin position="130"/>
        <end position="161"/>
    </location>
</feature>
<name>A0A3N0DU98_9ACTN</name>
<dbReference type="Proteomes" id="UP000277094">
    <property type="component" value="Unassembled WGS sequence"/>
</dbReference>
<sequence>MTWTKLSDDFTDRPELLEISRSARMLLIELIVYSNRMLTDGRIAAGAVRRLTDSTDPETELLELESAGWVTLVENGRAYQVDWSDQESASDVRDRQDATKERKRRSRKHLAGDHSLCLPGARCRALVTHPVTRDKTRGSQSGSHSPVLPVPAQSRDGGQTRLRCANGSPIAPDGTCCGRTHLTAESA</sequence>
<keyword evidence="3" id="KW-1185">Reference proteome</keyword>
<accession>A0A3N0DU98</accession>
<dbReference type="EMBL" id="RJSG01000002">
    <property type="protein sequence ID" value="RNL79170.1"/>
    <property type="molecule type" value="Genomic_DNA"/>
</dbReference>
<organism evidence="2 3">
    <name type="scientific">Nocardioides marmorisolisilvae</name>
    <dbReference type="NCBI Taxonomy" id="1542737"/>
    <lineage>
        <taxon>Bacteria</taxon>
        <taxon>Bacillati</taxon>
        <taxon>Actinomycetota</taxon>
        <taxon>Actinomycetes</taxon>
        <taxon>Propionibacteriales</taxon>
        <taxon>Nocardioidaceae</taxon>
        <taxon>Nocardioides</taxon>
    </lineage>
</organism>
<feature type="region of interest" description="Disordered" evidence="1">
    <location>
        <begin position="89"/>
        <end position="111"/>
    </location>
</feature>
<proteinExistence type="predicted"/>
<dbReference type="AlphaFoldDB" id="A0A3N0DU98"/>
<evidence type="ECO:0000313" key="2">
    <source>
        <dbReference type="EMBL" id="RNL79170.1"/>
    </source>
</evidence>
<comment type="caution">
    <text evidence="2">The sequence shown here is derived from an EMBL/GenBank/DDBJ whole genome shotgun (WGS) entry which is preliminary data.</text>
</comment>
<feature type="compositionally biased region" description="Basic and acidic residues" evidence="1">
    <location>
        <begin position="90"/>
        <end position="100"/>
    </location>
</feature>
<gene>
    <name evidence="2" type="ORF">EFL95_09070</name>
</gene>